<feature type="compositionally biased region" description="Low complexity" evidence="7">
    <location>
        <begin position="125"/>
        <end position="135"/>
    </location>
</feature>
<dbReference type="Pfam" id="PF00063">
    <property type="entry name" value="Myosin_head"/>
    <property type="match status" value="1"/>
</dbReference>
<dbReference type="SUPFAM" id="SSF52540">
    <property type="entry name" value="P-loop containing nucleoside triphosphate hydrolases"/>
    <property type="match status" value="1"/>
</dbReference>
<dbReference type="GO" id="GO:0051015">
    <property type="term" value="F:actin filament binding"/>
    <property type="evidence" value="ECO:0007669"/>
    <property type="project" value="TreeGrafter"/>
</dbReference>
<evidence type="ECO:0000256" key="1">
    <source>
        <dbReference type="ARBA" id="ARBA00022741"/>
    </source>
</evidence>
<dbReference type="PROSITE" id="PS51456">
    <property type="entry name" value="MYOSIN_MOTOR"/>
    <property type="match status" value="1"/>
</dbReference>
<dbReference type="GO" id="GO:0000146">
    <property type="term" value="F:microfilament motor activity"/>
    <property type="evidence" value="ECO:0007669"/>
    <property type="project" value="TreeGrafter"/>
</dbReference>
<dbReference type="SMART" id="SM00242">
    <property type="entry name" value="MYSc"/>
    <property type="match status" value="1"/>
</dbReference>
<feature type="compositionally biased region" description="Polar residues" evidence="7">
    <location>
        <begin position="275"/>
        <end position="300"/>
    </location>
</feature>
<dbReference type="GO" id="GO:0016459">
    <property type="term" value="C:myosin complex"/>
    <property type="evidence" value="ECO:0007669"/>
    <property type="project" value="UniProtKB-KW"/>
</dbReference>
<dbReference type="PRINTS" id="PR00193">
    <property type="entry name" value="MYOSINHEAVY"/>
</dbReference>
<name>A0A7S3P716_9STRA</name>
<dbReference type="InterPro" id="IPR007581">
    <property type="entry name" value="Endonuclease-V"/>
</dbReference>
<evidence type="ECO:0000256" key="7">
    <source>
        <dbReference type="SAM" id="MobiDB-lite"/>
    </source>
</evidence>
<dbReference type="Pfam" id="PF04493">
    <property type="entry name" value="Endonuclease_5"/>
    <property type="match status" value="1"/>
</dbReference>
<feature type="compositionally biased region" description="Low complexity" evidence="7">
    <location>
        <begin position="189"/>
        <end position="209"/>
    </location>
</feature>
<dbReference type="InterPro" id="IPR027417">
    <property type="entry name" value="P-loop_NTPase"/>
</dbReference>
<dbReference type="GO" id="GO:0005737">
    <property type="term" value="C:cytoplasm"/>
    <property type="evidence" value="ECO:0007669"/>
    <property type="project" value="TreeGrafter"/>
</dbReference>
<evidence type="ECO:0000313" key="9">
    <source>
        <dbReference type="EMBL" id="CAE0409554.1"/>
    </source>
</evidence>
<evidence type="ECO:0000256" key="4">
    <source>
        <dbReference type="ARBA" id="ARBA00023175"/>
    </source>
</evidence>
<dbReference type="GO" id="GO:0006281">
    <property type="term" value="P:DNA repair"/>
    <property type="evidence" value="ECO:0007669"/>
    <property type="project" value="InterPro"/>
</dbReference>
<dbReference type="Gene3D" id="1.20.58.530">
    <property type="match status" value="1"/>
</dbReference>
<feature type="domain" description="Myosin motor" evidence="8">
    <location>
        <begin position="337"/>
        <end position="1159"/>
    </location>
</feature>
<accession>A0A7S3P716</accession>
<dbReference type="InterPro" id="IPR036961">
    <property type="entry name" value="Kinesin_motor_dom_sf"/>
</dbReference>
<keyword evidence="5 6" id="KW-0009">Actin-binding</keyword>
<dbReference type="Gene3D" id="3.30.2170.10">
    <property type="entry name" value="archaeoglobus fulgidus dsm 4304 superfamily"/>
    <property type="match status" value="1"/>
</dbReference>
<keyword evidence="3 6" id="KW-0518">Myosin</keyword>
<dbReference type="Gene3D" id="3.40.850.10">
    <property type="entry name" value="Kinesin motor domain"/>
    <property type="match status" value="2"/>
</dbReference>
<feature type="compositionally biased region" description="Low complexity" evidence="7">
    <location>
        <begin position="525"/>
        <end position="551"/>
    </location>
</feature>
<protein>
    <recommendedName>
        <fullName evidence="8">Myosin motor domain-containing protein</fullName>
    </recommendedName>
</protein>
<dbReference type="GO" id="GO:0005524">
    <property type="term" value="F:ATP binding"/>
    <property type="evidence" value="ECO:0007669"/>
    <property type="project" value="UniProtKB-UniRule"/>
</dbReference>
<dbReference type="Gene3D" id="1.10.10.820">
    <property type="match status" value="1"/>
</dbReference>
<gene>
    <name evidence="9" type="ORF">ACOF00016_LOCUS7193</name>
</gene>
<feature type="region of interest" description="Disordered" evidence="7">
    <location>
        <begin position="120"/>
        <end position="238"/>
    </location>
</feature>
<dbReference type="GO" id="GO:0004519">
    <property type="term" value="F:endonuclease activity"/>
    <property type="evidence" value="ECO:0007669"/>
    <property type="project" value="InterPro"/>
</dbReference>
<organism evidence="9">
    <name type="scientific">Amphora coffeiformis</name>
    <dbReference type="NCBI Taxonomy" id="265554"/>
    <lineage>
        <taxon>Eukaryota</taxon>
        <taxon>Sar</taxon>
        <taxon>Stramenopiles</taxon>
        <taxon>Ochrophyta</taxon>
        <taxon>Bacillariophyta</taxon>
        <taxon>Bacillariophyceae</taxon>
        <taxon>Bacillariophycidae</taxon>
        <taxon>Thalassiophysales</taxon>
        <taxon>Catenulaceae</taxon>
        <taxon>Amphora</taxon>
    </lineage>
</organism>
<dbReference type="PANTHER" id="PTHR13140">
    <property type="entry name" value="MYOSIN"/>
    <property type="match status" value="1"/>
</dbReference>
<feature type="region of interest" description="Disordered" evidence="7">
    <location>
        <begin position="499"/>
        <end position="551"/>
    </location>
</feature>
<feature type="region of interest" description="Actin-binding" evidence="6">
    <location>
        <begin position="1008"/>
        <end position="1030"/>
    </location>
</feature>
<evidence type="ECO:0000256" key="6">
    <source>
        <dbReference type="PROSITE-ProRule" id="PRU00782"/>
    </source>
</evidence>
<feature type="region of interest" description="Disordered" evidence="7">
    <location>
        <begin position="271"/>
        <end position="300"/>
    </location>
</feature>
<dbReference type="PANTHER" id="PTHR13140:SF845">
    <property type="entry name" value="MYOSIN-LIKE PROTEIN"/>
    <property type="match status" value="1"/>
</dbReference>
<dbReference type="CDD" id="cd00124">
    <property type="entry name" value="MYSc"/>
    <property type="match status" value="1"/>
</dbReference>
<proteinExistence type="inferred from homology"/>
<keyword evidence="4 6" id="KW-0505">Motor protein</keyword>
<sequence>MEVVYEDYEYFRLTVPYIPTFLAFREIDPLQRLIERQLEQQPRLRPRAILVDGNGVLHPRGAGIACFVGVNTGIPTIGIGKTLYCMGGLSHSLVESGVHRALRRAAAALPCLSDGGVVASSSQSNNINNNNNNNNTDQSRHPRRLQPVWMKRSLVTSGKDNNNHAATTPIKRSHSMDEVTASSNGMAKTASTTPTTTSSRCTPLRSSSSDGLTTGASVVRRRTRKDSRNHNKDTLSAPTIPYDWIPGWITVNDNGTVMVNKEDQTVTVQLEKEASFSSTTTSEHSNPSNNSTGLGESSPSTMTTILRVSKDRLEKDILMGNTYNDNTTDNNEGGTTSIPSDLCTLTHFHEPAIVSCLERRYQQGFIYTSTGPVLLAVNPFSQHVQDVYYTADQRAAYWSKAEDPAAYARVVLEPHVYQMADDAFRGMMRALLAMNQSNTTTKTNKTQNSTTAVSDQSILVSGESGAGKTVTTKHVMQYLAALSQRTVQTAKTAVRAYEQVHHQKVSTNSSRSSQPSPAVATTKKASSPLLGTSSHSTTPPPATVAMSSSPSSSSCIETQVLQSNPILESFGNARTLRNDNSSRFGKCIDLQFTAAGRLIGTCIETYLLEKVRVVHQTAGERNYHIFYELLAAGALTTEQVQAMGLTDPKSGNLYKPSDFTLLSGSGTYTRRDGVSDKDTFRHLSKAMRLIGFAEEEQESVLATTAALLHASNIRFTATPNNGHEEETCQIDTTANSTHLDTACRLLGVSHEAIQEALCAYTITVQGNQIRKPQTLDASQKGLDALLKSTYAALFTYLVQRINESIQSNDATVESTIGVLDIFGFESFAVNSFEQLCINYCNEVLQQQFNTFMLKNEQATYASEGIDWDYITFPENQDVLDLLDDRKDGIISILDDMCRAPNASDKGFSTEIVKRCGSNSRFRTEYKDSAPFFTIQHYAGSVEYATENFVEKNRDDLPRETNILLLGSSVPFVHKLAQIIQAGANSDVSSTSGSKKSRPSVGGHFLKQVKELRTKIDHTCPHYIRCIKPNALLAPNYFDRTMVANQLQCGGVLQAVGVTRNGFTLHYTHIEFMKRYMCLIPLAVYNDAKKKGVEVMVNSLLKEIVAHEKKTADKVVTTNKKETSQKIDNKKAADGEPLTIGKSKVLLKHHAFESLEELLGVVQNEKATRINAIFRRFLCRVAYQEVRSCFHQELQKMGQTFDEWFKEYREIYYKPREKNLGYNAIPNIVKLRQQQFQKATSQRTAVDRKKKPTQISLQNSAWILEEGLWTRNPNYNDEAPAGNAKDSAANRNAVIGTQKNTVVLF</sequence>
<evidence type="ECO:0000256" key="3">
    <source>
        <dbReference type="ARBA" id="ARBA00023123"/>
    </source>
</evidence>
<dbReference type="InterPro" id="IPR001609">
    <property type="entry name" value="Myosin_head_motor_dom-like"/>
</dbReference>
<dbReference type="Gene3D" id="1.20.5.4820">
    <property type="match status" value="1"/>
</dbReference>
<keyword evidence="1 6" id="KW-0547">Nucleotide-binding</keyword>
<reference evidence="9" key="1">
    <citation type="submission" date="2021-01" db="EMBL/GenBank/DDBJ databases">
        <authorList>
            <person name="Corre E."/>
            <person name="Pelletier E."/>
            <person name="Niang G."/>
            <person name="Scheremetjew M."/>
            <person name="Finn R."/>
            <person name="Kale V."/>
            <person name="Holt S."/>
            <person name="Cochrane G."/>
            <person name="Meng A."/>
            <person name="Brown T."/>
            <person name="Cohen L."/>
        </authorList>
    </citation>
    <scope>NUCLEOTIDE SEQUENCE</scope>
    <source>
        <strain evidence="9">CCMP127</strain>
    </source>
</reference>
<feature type="compositionally biased region" description="Polar residues" evidence="7">
    <location>
        <begin position="154"/>
        <end position="166"/>
    </location>
</feature>
<dbReference type="EMBL" id="HBIM01008469">
    <property type="protein sequence ID" value="CAE0409554.1"/>
    <property type="molecule type" value="Transcribed_RNA"/>
</dbReference>
<evidence type="ECO:0000259" key="8">
    <source>
        <dbReference type="PROSITE" id="PS51456"/>
    </source>
</evidence>
<dbReference type="GO" id="GO:0007015">
    <property type="term" value="P:actin filament organization"/>
    <property type="evidence" value="ECO:0007669"/>
    <property type="project" value="TreeGrafter"/>
</dbReference>
<keyword evidence="2 6" id="KW-0067">ATP-binding</keyword>
<dbReference type="PROSITE" id="PS50096">
    <property type="entry name" value="IQ"/>
    <property type="match status" value="1"/>
</dbReference>
<feature type="compositionally biased region" description="Low complexity" evidence="7">
    <location>
        <begin position="506"/>
        <end position="516"/>
    </location>
</feature>
<comment type="similarity">
    <text evidence="6">Belongs to the TRAFAC class myosin-kinesin ATPase superfamily. Myosin family.</text>
</comment>
<evidence type="ECO:0000256" key="5">
    <source>
        <dbReference type="ARBA" id="ARBA00023203"/>
    </source>
</evidence>
<evidence type="ECO:0000256" key="2">
    <source>
        <dbReference type="ARBA" id="ARBA00022840"/>
    </source>
</evidence>
<dbReference type="Gene3D" id="1.20.120.720">
    <property type="entry name" value="Myosin VI head, motor domain, U50 subdomain"/>
    <property type="match status" value="1"/>
</dbReference>
<feature type="binding site" evidence="6">
    <location>
        <begin position="462"/>
        <end position="469"/>
    </location>
    <ligand>
        <name>ATP</name>
        <dbReference type="ChEBI" id="CHEBI:30616"/>
    </ligand>
</feature>
<dbReference type="GO" id="GO:0016020">
    <property type="term" value="C:membrane"/>
    <property type="evidence" value="ECO:0007669"/>
    <property type="project" value="TreeGrafter"/>
</dbReference>